<feature type="region of interest" description="Disordered" evidence="2">
    <location>
        <begin position="332"/>
        <end position="386"/>
    </location>
</feature>
<proteinExistence type="inferred from homology"/>
<evidence type="ECO:0000256" key="1">
    <source>
        <dbReference type="ARBA" id="ARBA00007806"/>
    </source>
</evidence>
<dbReference type="Pfam" id="PF01055">
    <property type="entry name" value="Glyco_hydro_31_2nd"/>
    <property type="match status" value="1"/>
</dbReference>
<dbReference type="InterPro" id="IPR013780">
    <property type="entry name" value="Glyco_hydro_b"/>
</dbReference>
<dbReference type="Gene3D" id="3.30.420.10">
    <property type="entry name" value="Ribonuclease H-like superfamily/Ribonuclease H"/>
    <property type="match status" value="1"/>
</dbReference>
<dbReference type="GO" id="GO:0015074">
    <property type="term" value="P:DNA integration"/>
    <property type="evidence" value="ECO:0007669"/>
    <property type="project" value="InterPro"/>
</dbReference>
<feature type="domain" description="Integrase catalytic" evidence="3">
    <location>
        <begin position="1"/>
        <end position="112"/>
    </location>
</feature>
<sequence>MRFGLPKALISDNGTQFDGRLFRRFCEELKIEFYNSIPAYPQSNGQAEASNKTILDGLKKRLEKAKGKWVEELLNVLWAYRTTPRRSTGEMLFALACGIEAVIPLEIGMPIIRSENFEPDLNAKVTALELDLAEERREKTLIRVAAYQQELSRKYNKAVHPRPFKVGDWVLRKVMDNTLVPGEGKLGANREGPYKRVEDFIGIRHHIDRQEGRRRRREHFVCGVAVKAREITVPELWLTAGVGGGTLGSSVEVAVISHGIELSWTSDKKLSRKVMTRRYAKHSLVGSTTRYHETAGRRFRCPADTWGNVRGEQVHASNGEWLESVARICGSKKGGEEKEKRGRRRRRRKEEDWRGHIQRGRRRRRRGGGGRRRKRRRKEEGGGGGCCDDRSWATGWEIGGDGLGDGWAIGGDGLGDGRRRPSSLPSPSLCSNGGERNKEEEEKKKKKTAQNDVVLGCRAKLEPEKSSYEAFPYLSSNVFRAQNPMEATPLLSSGSKLGLALVLRPSFSWVSSVSNTVLYTGPQTHFAATTNSTAIAFSLLHSIRKKRINKRLIVSKMAESEEMAVTSDVKSGNMVFEPVLEEGVFRYDCIADHRNAAFPSLSFVNPKDRDKPIMTSHNVPSYIPTFECVLGQQIVQIELPIGTSFYGTGEVSGQLERTGKRVFTWNTDAWGYGSGTTSLYQSHPWVLAVLPSGEALGVLADTTRRCEEHFPDPKSLVKDLHLTGFKAIWMLDPGIKHEEGYFVYDSGSEKDVWIQTADGKPFVGEVWPGSCVFPDFTLSKTRSWWAGLVKDFISNGVDGIWNDMNEPAVFKAVTKTMPETNVHRGDIELGGCQNHSHYHNVYGMLMARSTYEGMKLGKENNRPFVLTRAGFIGSQRYAATWTGDNLSTWVHLHMSISMVLQLGLSGQPLSGPDIGGFAGNATPKLFGRWMALGAMLPFCRGHSETGTIDHEPWSFGEECEEVCRLALKRRYRLLPHIYTLFYMAHTRGTSVATPTFFAGGMLLNYFISIVLNFKKAWTLQNGCLVGVQHVSDIDTLQTTVSDQGIDQLQLVLPKGIWLSFDFDDSHPDLPALYLQGGSIIPLGPAIQHVGEANPTDDLSLLVALDEHGKAKGVLFEDDGDGYEFTRGGYLLTTYVAELESSVVTVRISETEGSWKRPKRRLHVQLLLGGCAMLDAWGIDGEVLQIMMPSEDEVSNLVSMSEKQYKIRMENAKRIPEVEKVSGRKGVELSRTPIELKNGVWALKVVPWIGGRIISMEHLPSGTQWLHSRVEVGGYEEFSGTEYRSAGWSEEYTNLEQAGERESLMLEGDIGGGVVIERHISFPKDNSNILRIDSSIVASKVGAGSGGFSRLVCLRVHPMFALSHPTETYVSFTSVNGSHHEVWPESGEKFFEGDLRPNGEWMLVDRCLGLGLVNRFNVSEVNKCFIHWGTGTINLELWSDDRPVSKQSPLKISHEYEVRGIA</sequence>
<dbReference type="Proteomes" id="UP000593564">
    <property type="component" value="Unassembled WGS sequence"/>
</dbReference>
<evidence type="ECO:0000259" key="3">
    <source>
        <dbReference type="PROSITE" id="PS50994"/>
    </source>
</evidence>
<reference evidence="5" key="1">
    <citation type="journal article" date="2020" name="Nat. Commun.">
        <title>Genome assembly of wild tea tree DASZ reveals pedigree and selection history of tea varieties.</title>
        <authorList>
            <person name="Zhang W."/>
            <person name="Zhang Y."/>
            <person name="Qiu H."/>
            <person name="Guo Y."/>
            <person name="Wan H."/>
            <person name="Zhang X."/>
            <person name="Scossa F."/>
            <person name="Alseekh S."/>
            <person name="Zhang Q."/>
            <person name="Wang P."/>
            <person name="Xu L."/>
            <person name="Schmidt M.H."/>
            <person name="Jia X."/>
            <person name="Li D."/>
            <person name="Zhu A."/>
            <person name="Guo F."/>
            <person name="Chen W."/>
            <person name="Ni D."/>
            <person name="Usadel B."/>
            <person name="Fernie A.R."/>
            <person name="Wen W."/>
        </authorList>
    </citation>
    <scope>NUCLEOTIDE SEQUENCE [LARGE SCALE GENOMIC DNA]</scope>
    <source>
        <strain evidence="5">cv. G240</strain>
    </source>
</reference>
<keyword evidence="5" id="KW-1185">Reference proteome</keyword>
<dbReference type="PROSITE" id="PS50994">
    <property type="entry name" value="INTEGRASE"/>
    <property type="match status" value="1"/>
</dbReference>
<dbReference type="PANTHER" id="PTHR22762">
    <property type="entry name" value="ALPHA-GLUCOSIDASE"/>
    <property type="match status" value="1"/>
</dbReference>
<dbReference type="Gene3D" id="2.60.40.1180">
    <property type="entry name" value="Golgi alpha-mannosidase II"/>
    <property type="match status" value="1"/>
</dbReference>
<feature type="compositionally biased region" description="Basic residues" evidence="2">
    <location>
        <begin position="356"/>
        <end position="377"/>
    </location>
</feature>
<organism evidence="4 5">
    <name type="scientific">Camellia sinensis</name>
    <name type="common">Tea plant</name>
    <name type="synonym">Thea sinensis</name>
    <dbReference type="NCBI Taxonomy" id="4442"/>
    <lineage>
        <taxon>Eukaryota</taxon>
        <taxon>Viridiplantae</taxon>
        <taxon>Streptophyta</taxon>
        <taxon>Embryophyta</taxon>
        <taxon>Tracheophyta</taxon>
        <taxon>Spermatophyta</taxon>
        <taxon>Magnoliopsida</taxon>
        <taxon>eudicotyledons</taxon>
        <taxon>Gunneridae</taxon>
        <taxon>Pentapetalae</taxon>
        <taxon>asterids</taxon>
        <taxon>Ericales</taxon>
        <taxon>Theaceae</taxon>
        <taxon>Camellia</taxon>
    </lineage>
</organism>
<dbReference type="CDD" id="cd06604">
    <property type="entry name" value="GH31_glucosidase_II_MalA"/>
    <property type="match status" value="1"/>
</dbReference>
<dbReference type="InterPro" id="IPR030458">
    <property type="entry name" value="Glyco_hydro_31_AS"/>
</dbReference>
<dbReference type="InterPro" id="IPR012337">
    <property type="entry name" value="RNaseH-like_sf"/>
</dbReference>
<dbReference type="GO" id="GO:0005975">
    <property type="term" value="P:carbohydrate metabolic process"/>
    <property type="evidence" value="ECO:0007669"/>
    <property type="project" value="InterPro"/>
</dbReference>
<dbReference type="InterPro" id="IPR036397">
    <property type="entry name" value="RNaseH_sf"/>
</dbReference>
<dbReference type="GO" id="GO:0003676">
    <property type="term" value="F:nucleic acid binding"/>
    <property type="evidence" value="ECO:0007669"/>
    <property type="project" value="InterPro"/>
</dbReference>
<feature type="region of interest" description="Disordered" evidence="2">
    <location>
        <begin position="407"/>
        <end position="449"/>
    </location>
</feature>
<accession>A0A7J7G5R3</accession>
<dbReference type="InterPro" id="IPR001584">
    <property type="entry name" value="Integrase_cat-core"/>
</dbReference>
<dbReference type="InterPro" id="IPR025887">
    <property type="entry name" value="Glyco_hydro_31_N_dom"/>
</dbReference>
<gene>
    <name evidence="4" type="ORF">HYC85_027178</name>
</gene>
<dbReference type="GO" id="GO:0030246">
    <property type="term" value="F:carbohydrate binding"/>
    <property type="evidence" value="ECO:0007669"/>
    <property type="project" value="InterPro"/>
</dbReference>
<dbReference type="Pfam" id="PF17137">
    <property type="entry name" value="DUF5110"/>
    <property type="match status" value="1"/>
</dbReference>
<dbReference type="EMBL" id="JACBKZ010000013">
    <property type="protein sequence ID" value="KAF5936049.1"/>
    <property type="molecule type" value="Genomic_DNA"/>
</dbReference>
<dbReference type="SUPFAM" id="SSF53098">
    <property type="entry name" value="Ribonuclease H-like"/>
    <property type="match status" value="1"/>
</dbReference>
<dbReference type="Pfam" id="PF13802">
    <property type="entry name" value="Gal_mutarotas_2"/>
    <property type="match status" value="1"/>
</dbReference>
<dbReference type="InterPro" id="IPR011013">
    <property type="entry name" value="Gal_mutarotase_sf_dom"/>
</dbReference>
<evidence type="ECO:0000313" key="5">
    <source>
        <dbReference type="Proteomes" id="UP000593564"/>
    </source>
</evidence>
<protein>
    <recommendedName>
        <fullName evidence="3">Integrase catalytic domain-containing protein</fullName>
    </recommendedName>
</protein>
<dbReference type="PANTHER" id="PTHR22762:SF120">
    <property type="entry name" value="HETEROGLYCAN GLUCOSIDASE 1"/>
    <property type="match status" value="1"/>
</dbReference>
<evidence type="ECO:0000256" key="2">
    <source>
        <dbReference type="SAM" id="MobiDB-lite"/>
    </source>
</evidence>
<dbReference type="SUPFAM" id="SSF51445">
    <property type="entry name" value="(Trans)glycosidases"/>
    <property type="match status" value="1"/>
</dbReference>
<reference evidence="4 5" key="2">
    <citation type="submission" date="2020-07" db="EMBL/GenBank/DDBJ databases">
        <title>Genome assembly of wild tea tree DASZ reveals pedigree and selection history of tea varieties.</title>
        <authorList>
            <person name="Zhang W."/>
        </authorList>
    </citation>
    <scope>NUCLEOTIDE SEQUENCE [LARGE SCALE GENOMIC DNA]</scope>
    <source>
        <strain evidence="5">cv. G240</strain>
        <tissue evidence="4">Leaf</tissue>
    </source>
</reference>
<dbReference type="PROSITE" id="PS00129">
    <property type="entry name" value="GLYCOSYL_HYDROL_F31_1"/>
    <property type="match status" value="1"/>
</dbReference>
<evidence type="ECO:0000313" key="4">
    <source>
        <dbReference type="EMBL" id="KAF5936049.1"/>
    </source>
</evidence>
<dbReference type="CDD" id="cd14752">
    <property type="entry name" value="GH31_N"/>
    <property type="match status" value="1"/>
</dbReference>
<dbReference type="Gene3D" id="3.20.20.80">
    <property type="entry name" value="Glycosidases"/>
    <property type="match status" value="2"/>
</dbReference>
<comment type="caution">
    <text evidence="4">The sequence shown here is derived from an EMBL/GenBank/DDBJ whole genome shotgun (WGS) entry which is preliminary data.</text>
</comment>
<dbReference type="InterPro" id="IPR017853">
    <property type="entry name" value="GH"/>
</dbReference>
<comment type="similarity">
    <text evidence="1">Belongs to the glycosyl hydrolase 31 family.</text>
</comment>
<dbReference type="SUPFAM" id="SSF74650">
    <property type="entry name" value="Galactose mutarotase-like"/>
    <property type="match status" value="1"/>
</dbReference>
<dbReference type="InterPro" id="IPR033403">
    <property type="entry name" value="DUF5110"/>
</dbReference>
<name>A0A7J7G5R3_CAMSI</name>
<dbReference type="InterPro" id="IPR000322">
    <property type="entry name" value="Glyco_hydro_31_TIM"/>
</dbReference>
<dbReference type="GO" id="GO:0004553">
    <property type="term" value="F:hydrolase activity, hydrolyzing O-glycosyl compounds"/>
    <property type="evidence" value="ECO:0007669"/>
    <property type="project" value="InterPro"/>
</dbReference>